<comment type="caution">
    <text evidence="1">The sequence shown here is derived from an EMBL/GenBank/DDBJ whole genome shotgun (WGS) entry which is preliminary data.</text>
</comment>
<protein>
    <submittedName>
        <fullName evidence="1">Uncharacterized protein</fullName>
    </submittedName>
</protein>
<dbReference type="AlphaFoldDB" id="A0A5M3XEV8"/>
<name>A0A5M3XEV8_9ACTN</name>
<dbReference type="EMBL" id="BLAF01000004">
    <property type="protein sequence ID" value="GES17483.1"/>
    <property type="molecule type" value="Genomic_DNA"/>
</dbReference>
<organism evidence="1 2">
    <name type="scientific">Acrocarpospora pleiomorpha</name>
    <dbReference type="NCBI Taxonomy" id="90975"/>
    <lineage>
        <taxon>Bacteria</taxon>
        <taxon>Bacillati</taxon>
        <taxon>Actinomycetota</taxon>
        <taxon>Actinomycetes</taxon>
        <taxon>Streptosporangiales</taxon>
        <taxon>Streptosporangiaceae</taxon>
        <taxon>Acrocarpospora</taxon>
    </lineage>
</organism>
<evidence type="ECO:0000313" key="1">
    <source>
        <dbReference type="EMBL" id="GES17483.1"/>
    </source>
</evidence>
<sequence>MWNGQKKLLDAVGQLLRYTAWRDTKAALILFIQGGPSEIIKKADEALRGHITFRSAAPSTEPDLRQDYLLVDTSRDQYRSVRLAFLPVIIPSPSSHNG</sequence>
<keyword evidence="2" id="KW-1185">Reference proteome</keyword>
<evidence type="ECO:0000313" key="2">
    <source>
        <dbReference type="Proteomes" id="UP000377595"/>
    </source>
</evidence>
<gene>
    <name evidence="1" type="ORF">Aple_003780</name>
</gene>
<proteinExistence type="predicted"/>
<accession>A0A5M3XEV8</accession>
<dbReference type="Proteomes" id="UP000377595">
    <property type="component" value="Unassembled WGS sequence"/>
</dbReference>
<reference evidence="1 2" key="1">
    <citation type="submission" date="2019-10" db="EMBL/GenBank/DDBJ databases">
        <title>Whole genome shotgun sequence of Acrocarpospora pleiomorpha NBRC 16267.</title>
        <authorList>
            <person name="Ichikawa N."/>
            <person name="Kimura A."/>
            <person name="Kitahashi Y."/>
            <person name="Komaki H."/>
            <person name="Oguchi A."/>
        </authorList>
    </citation>
    <scope>NUCLEOTIDE SEQUENCE [LARGE SCALE GENOMIC DNA]</scope>
    <source>
        <strain evidence="1 2">NBRC 16267</strain>
    </source>
</reference>